<proteinExistence type="predicted"/>
<feature type="transmembrane region" description="Helical" evidence="1">
    <location>
        <begin position="7"/>
        <end position="29"/>
    </location>
</feature>
<dbReference type="EMBL" id="JACHLA010000007">
    <property type="protein sequence ID" value="MBB6363523.1"/>
    <property type="molecule type" value="Genomic_DNA"/>
</dbReference>
<reference evidence="2 3" key="1">
    <citation type="submission" date="2020-08" db="EMBL/GenBank/DDBJ databases">
        <title>Functional genomics of gut bacteria from endangered species of beetles.</title>
        <authorList>
            <person name="Carlos-Shanley C."/>
        </authorList>
    </citation>
    <scope>NUCLEOTIDE SEQUENCE [LARGE SCALE GENOMIC DNA]</scope>
    <source>
        <strain evidence="2 3">S00127</strain>
    </source>
</reference>
<evidence type="ECO:0000313" key="3">
    <source>
        <dbReference type="Proteomes" id="UP000548425"/>
    </source>
</evidence>
<dbReference type="AlphaFoldDB" id="A0AAW3VEG1"/>
<organism evidence="2 3">
    <name type="scientific">Acinetobacter lwoffii</name>
    <dbReference type="NCBI Taxonomy" id="28090"/>
    <lineage>
        <taxon>Bacteria</taxon>
        <taxon>Pseudomonadati</taxon>
        <taxon>Pseudomonadota</taxon>
        <taxon>Gammaproteobacteria</taxon>
        <taxon>Moraxellales</taxon>
        <taxon>Moraxellaceae</taxon>
        <taxon>Acinetobacter</taxon>
    </lineage>
</organism>
<comment type="caution">
    <text evidence="2">The sequence shown here is derived from an EMBL/GenBank/DDBJ whole genome shotgun (WGS) entry which is preliminary data.</text>
</comment>
<keyword evidence="1" id="KW-0812">Transmembrane</keyword>
<accession>A0AAW3VEG1</accession>
<keyword evidence="1" id="KW-1133">Transmembrane helix</keyword>
<evidence type="ECO:0000313" key="2">
    <source>
        <dbReference type="EMBL" id="MBB6363523.1"/>
    </source>
</evidence>
<sequence>MSKINPWALSVVGGVSIFAATYILFWALFLCFDSPNAAREAINVLGSYFGGVATLWAAVVAAYLFTDWKEQHNKSIISNDAKTAFHLIHNERNLIHDIKFYLAEIENIDEYNLYDYRDRLQSHFNNLIKNYNKNRYNLGEFINLTENSDFHKQYLIYGGFLNDFSTLHIQNIRKDTYGLRDAKDYIKEAELLNNKILTELKKYIFVQ</sequence>
<dbReference type="RefSeq" id="WP_184413078.1">
    <property type="nucleotide sequence ID" value="NZ_JACHLA010000007.1"/>
</dbReference>
<evidence type="ECO:0000256" key="1">
    <source>
        <dbReference type="SAM" id="Phobius"/>
    </source>
</evidence>
<name>A0AAW3VEG1_ACILW</name>
<dbReference type="Proteomes" id="UP000548425">
    <property type="component" value="Unassembled WGS sequence"/>
</dbReference>
<protein>
    <recommendedName>
        <fullName evidence="4">Phage abortive infection protein</fullName>
    </recommendedName>
</protein>
<evidence type="ECO:0008006" key="4">
    <source>
        <dbReference type="Google" id="ProtNLM"/>
    </source>
</evidence>
<feature type="transmembrane region" description="Helical" evidence="1">
    <location>
        <begin position="41"/>
        <end position="65"/>
    </location>
</feature>
<keyword evidence="1" id="KW-0472">Membrane</keyword>
<gene>
    <name evidence="2" type="ORF">HNP34_001663</name>
</gene>